<dbReference type="CDD" id="cd06173">
    <property type="entry name" value="MFS_MefA_like"/>
    <property type="match status" value="1"/>
</dbReference>
<evidence type="ECO:0000313" key="8">
    <source>
        <dbReference type="EMBL" id="MDY5153185.1"/>
    </source>
</evidence>
<protein>
    <submittedName>
        <fullName evidence="8">MFS transporter</fullName>
    </submittedName>
    <submittedName>
        <fullName evidence="9">Major Facilitator Superfamily protein</fullName>
    </submittedName>
</protein>
<feature type="transmembrane region" description="Helical" evidence="7">
    <location>
        <begin position="379"/>
        <end position="399"/>
    </location>
</feature>
<feature type="transmembrane region" description="Helical" evidence="7">
    <location>
        <begin position="341"/>
        <end position="367"/>
    </location>
</feature>
<keyword evidence="2" id="KW-1003">Cell membrane</keyword>
<feature type="transmembrane region" description="Helical" evidence="7">
    <location>
        <begin position="169"/>
        <end position="186"/>
    </location>
</feature>
<gene>
    <name evidence="8" type="ORF">R6G71_03850</name>
    <name evidence="9" type="ORF">SAMN05421878_12013</name>
</gene>
<dbReference type="PANTHER" id="PTHR23513:SF11">
    <property type="entry name" value="STAPHYLOFERRIN A TRANSPORTER"/>
    <property type="match status" value="1"/>
</dbReference>
<evidence type="ECO:0000313" key="10">
    <source>
        <dbReference type="Proteomes" id="UP000182744"/>
    </source>
</evidence>
<name>A0A1G7EN58_9ACTO</name>
<dbReference type="GO" id="GO:0005886">
    <property type="term" value="C:plasma membrane"/>
    <property type="evidence" value="ECO:0007669"/>
    <property type="project" value="UniProtKB-SubCell"/>
</dbReference>
<dbReference type="Proteomes" id="UP001273799">
    <property type="component" value="Unassembled WGS sequence"/>
</dbReference>
<dbReference type="AlphaFoldDB" id="A0A1G7EN58"/>
<keyword evidence="5 7" id="KW-0472">Membrane</keyword>
<feature type="transmembrane region" description="Helical" evidence="7">
    <location>
        <begin position="255"/>
        <end position="279"/>
    </location>
</feature>
<evidence type="ECO:0000256" key="1">
    <source>
        <dbReference type="ARBA" id="ARBA00004651"/>
    </source>
</evidence>
<evidence type="ECO:0000256" key="3">
    <source>
        <dbReference type="ARBA" id="ARBA00022692"/>
    </source>
</evidence>
<dbReference type="Pfam" id="PF07690">
    <property type="entry name" value="MFS_1"/>
    <property type="match status" value="1"/>
</dbReference>
<keyword evidence="3 7" id="KW-0812">Transmembrane</keyword>
<reference evidence="8" key="3">
    <citation type="submission" date="2023-10" db="EMBL/GenBank/DDBJ databases">
        <title>Whole Genome based description of the genera Actinobaculum and Actinotignum reveals a complex phylogenetic relationship within the species included in the genus Actinotignum.</title>
        <authorList>
            <person name="Jensen C.S."/>
            <person name="Dargis R."/>
            <person name="Kemp M."/>
            <person name="Christensen J.J."/>
        </authorList>
    </citation>
    <scope>NUCLEOTIDE SEQUENCE</scope>
    <source>
        <strain evidence="8">Actinobaculum_suis_CCUG19206T</strain>
    </source>
</reference>
<comment type="subcellular location">
    <subcellularLocation>
        <location evidence="1">Cell membrane</location>
        <topology evidence="1">Multi-pass membrane protein</topology>
    </subcellularLocation>
</comment>
<evidence type="ECO:0000256" key="2">
    <source>
        <dbReference type="ARBA" id="ARBA00022475"/>
    </source>
</evidence>
<evidence type="ECO:0000256" key="7">
    <source>
        <dbReference type="SAM" id="Phobius"/>
    </source>
</evidence>
<feature type="transmembrane region" description="Helical" evidence="7">
    <location>
        <begin position="317"/>
        <end position="335"/>
    </location>
</feature>
<organism evidence="9 10">
    <name type="scientific">Actinobaculum suis</name>
    <dbReference type="NCBI Taxonomy" id="1657"/>
    <lineage>
        <taxon>Bacteria</taxon>
        <taxon>Bacillati</taxon>
        <taxon>Actinomycetota</taxon>
        <taxon>Actinomycetes</taxon>
        <taxon>Actinomycetales</taxon>
        <taxon>Actinomycetaceae</taxon>
        <taxon>Actinobaculum</taxon>
    </lineage>
</organism>
<evidence type="ECO:0000256" key="6">
    <source>
        <dbReference type="SAM" id="MobiDB-lite"/>
    </source>
</evidence>
<keyword evidence="4 7" id="KW-1133">Transmembrane helix</keyword>
<evidence type="ECO:0000256" key="5">
    <source>
        <dbReference type="ARBA" id="ARBA00023136"/>
    </source>
</evidence>
<dbReference type="PANTHER" id="PTHR23513">
    <property type="entry name" value="INTEGRAL MEMBRANE EFFLUX PROTEIN-RELATED"/>
    <property type="match status" value="1"/>
</dbReference>
<keyword evidence="10" id="KW-1185">Reference proteome</keyword>
<proteinExistence type="predicted"/>
<reference evidence="9" key="1">
    <citation type="submission" date="2016-10" db="EMBL/GenBank/DDBJ databases">
        <authorList>
            <person name="de Groot N.N."/>
        </authorList>
    </citation>
    <scope>NUCLEOTIDE SEQUENCE [LARGE SCALE GENOMIC DNA]</scope>
    <source>
        <strain evidence="9">DSM 20639</strain>
    </source>
</reference>
<dbReference type="InterPro" id="IPR036259">
    <property type="entry name" value="MFS_trans_sf"/>
</dbReference>
<accession>A0A1G7EN58</accession>
<feature type="region of interest" description="Disordered" evidence="6">
    <location>
        <begin position="194"/>
        <end position="229"/>
    </location>
</feature>
<reference evidence="10" key="2">
    <citation type="submission" date="2016-10" db="EMBL/GenBank/DDBJ databases">
        <authorList>
            <person name="Varghese N."/>
        </authorList>
    </citation>
    <scope>NUCLEOTIDE SEQUENCE [LARGE SCALE GENOMIC DNA]</scope>
    <source>
        <strain evidence="10">DSM 20639</strain>
    </source>
</reference>
<feature type="transmembrane region" description="Helical" evidence="7">
    <location>
        <begin position="47"/>
        <end position="66"/>
    </location>
</feature>
<dbReference type="Proteomes" id="UP000182744">
    <property type="component" value="Unassembled WGS sequence"/>
</dbReference>
<evidence type="ECO:0000256" key="4">
    <source>
        <dbReference type="ARBA" id="ARBA00022989"/>
    </source>
</evidence>
<evidence type="ECO:0000313" key="9">
    <source>
        <dbReference type="EMBL" id="SDE65079.1"/>
    </source>
</evidence>
<dbReference type="RefSeq" id="WP_074663795.1">
    <property type="nucleotide sequence ID" value="NZ_FNAU01000020.1"/>
</dbReference>
<dbReference type="SUPFAM" id="SSF103473">
    <property type="entry name" value="MFS general substrate transporter"/>
    <property type="match status" value="1"/>
</dbReference>
<feature type="transmembrane region" description="Helical" evidence="7">
    <location>
        <begin position="285"/>
        <end position="305"/>
    </location>
</feature>
<dbReference type="InterPro" id="IPR011701">
    <property type="entry name" value="MFS"/>
</dbReference>
<feature type="transmembrane region" description="Helical" evidence="7">
    <location>
        <begin position="405"/>
        <end position="422"/>
    </location>
</feature>
<feature type="compositionally biased region" description="Low complexity" evidence="6">
    <location>
        <begin position="203"/>
        <end position="212"/>
    </location>
</feature>
<dbReference type="EMBL" id="JAWNFU010000002">
    <property type="protein sequence ID" value="MDY5153185.1"/>
    <property type="molecule type" value="Genomic_DNA"/>
</dbReference>
<dbReference type="GO" id="GO:0022857">
    <property type="term" value="F:transmembrane transporter activity"/>
    <property type="evidence" value="ECO:0007669"/>
    <property type="project" value="InterPro"/>
</dbReference>
<dbReference type="EMBL" id="FNAU01000020">
    <property type="protein sequence ID" value="SDE65079.1"/>
    <property type="molecule type" value="Genomic_DNA"/>
</dbReference>
<sequence>MALTHKRDYGWWLGATTTDMLGRSSQNLALPFTIVGVTGSTAVAGNIQTLGLIAKLSVILLGGVLIDRMDRRHAMYLRGTIGAVLWGILAVLIMLDIVPLWGIAAIVLLVSISDGLFGLADNVALRSIMRDPKEYVQARGMSQARDAVVQVSGEPIGGLLYNLGKSVPFFFASACLAFMTFCAHMIRADLRPRPADEEKENPEGATATDTAAGAGGTGNSSTEGGETSRHPIRAALADTVFGFRYLFGEPRLRRLVIANTFIGSGMAAVICAVNFHLISLDYTPLQISLLSVLYAVMMMFGAMLASRLSPRLPGGKTIALAVLGMTGISTLAVFFHDYSQLLFFLGIYGLFTPFIGTMLGGYTFSIIPTELQGRTSSAASILEYGLTAFIPLITGNLVYGGNPQLAFSIGVVLNGFAFLLLLNRHVLSIGTPSTWEVA</sequence>
<dbReference type="Gene3D" id="1.20.1250.20">
    <property type="entry name" value="MFS general substrate transporter like domains"/>
    <property type="match status" value="1"/>
</dbReference>